<evidence type="ECO:0000313" key="8">
    <source>
        <dbReference type="EMBL" id="KAK6190069.1"/>
    </source>
</evidence>
<dbReference type="PANTHER" id="PTHR23301">
    <property type="entry name" value="CHITIN BINDING PERITROPHIN-A"/>
    <property type="match status" value="1"/>
</dbReference>
<keyword evidence="3" id="KW-0677">Repeat</keyword>
<evidence type="ECO:0000256" key="4">
    <source>
        <dbReference type="ARBA" id="ARBA00023157"/>
    </source>
</evidence>
<dbReference type="InterPro" id="IPR036508">
    <property type="entry name" value="Chitin-bd_dom_sf"/>
</dbReference>
<dbReference type="PANTHER" id="PTHR23301:SF0">
    <property type="entry name" value="CHITIN-BINDING TYPE-2 DOMAIN-CONTAINING PROTEIN-RELATED"/>
    <property type="match status" value="1"/>
</dbReference>
<evidence type="ECO:0000256" key="1">
    <source>
        <dbReference type="ARBA" id="ARBA00022669"/>
    </source>
</evidence>
<keyword evidence="5" id="KW-0325">Glycoprotein</keyword>
<dbReference type="InterPro" id="IPR051940">
    <property type="entry name" value="Chitin_bind-dev_reg"/>
</dbReference>
<keyword evidence="1" id="KW-0147">Chitin-binding</keyword>
<dbReference type="AlphaFoldDB" id="A0AAN8PZF0"/>
<evidence type="ECO:0000313" key="9">
    <source>
        <dbReference type="Proteomes" id="UP001347796"/>
    </source>
</evidence>
<dbReference type="GO" id="GO:0005576">
    <property type="term" value="C:extracellular region"/>
    <property type="evidence" value="ECO:0007669"/>
    <property type="project" value="InterPro"/>
</dbReference>
<protein>
    <recommendedName>
        <fullName evidence="7">Chitin-binding type-2 domain-containing protein</fullName>
    </recommendedName>
</protein>
<dbReference type="Proteomes" id="UP001347796">
    <property type="component" value="Unassembled WGS sequence"/>
</dbReference>
<feature type="domain" description="Chitin-binding type-2" evidence="7">
    <location>
        <begin position="17"/>
        <end position="73"/>
    </location>
</feature>
<feature type="domain" description="Chitin-binding type-2" evidence="7">
    <location>
        <begin position="74"/>
        <end position="134"/>
    </location>
</feature>
<dbReference type="InterPro" id="IPR002557">
    <property type="entry name" value="Chitin-bd_dom"/>
</dbReference>
<evidence type="ECO:0000259" key="7">
    <source>
        <dbReference type="PROSITE" id="PS50940"/>
    </source>
</evidence>
<reference evidence="8 9" key="1">
    <citation type="submission" date="2024-01" db="EMBL/GenBank/DDBJ databases">
        <title>The genome of the rayed Mediterranean limpet Patella caerulea (Linnaeus, 1758).</title>
        <authorList>
            <person name="Anh-Thu Weber A."/>
            <person name="Halstead-Nussloch G."/>
        </authorList>
    </citation>
    <scope>NUCLEOTIDE SEQUENCE [LARGE SCALE GENOMIC DNA]</scope>
    <source>
        <strain evidence="8">AATW-2023a</strain>
        <tissue evidence="8">Whole specimen</tissue>
    </source>
</reference>
<keyword evidence="2 6" id="KW-0732">Signal</keyword>
<proteinExistence type="predicted"/>
<dbReference type="SUPFAM" id="SSF57625">
    <property type="entry name" value="Invertebrate chitin-binding proteins"/>
    <property type="match status" value="2"/>
</dbReference>
<feature type="chain" id="PRO_5042943901" description="Chitin-binding type-2 domain-containing protein" evidence="6">
    <location>
        <begin position="18"/>
        <end position="137"/>
    </location>
</feature>
<dbReference type="Pfam" id="PF01607">
    <property type="entry name" value="CBM_14"/>
    <property type="match status" value="2"/>
</dbReference>
<feature type="signal peptide" evidence="6">
    <location>
        <begin position="1"/>
        <end position="17"/>
    </location>
</feature>
<dbReference type="Gene3D" id="2.170.140.10">
    <property type="entry name" value="Chitin binding domain"/>
    <property type="match status" value="1"/>
</dbReference>
<name>A0AAN8PZF0_PATCE</name>
<keyword evidence="4" id="KW-1015">Disulfide bond</keyword>
<sequence length="137" mass="15153">MINFVFLLVCLPITVLTFECENKPDGVYDAGCKSFIKCEDGKGEGFECDEHTVYNAVIQACDDPKNVAAPCGNMINCSDKPDGHYPDLDQRCHSYYTCNGGSFFGHNFCPTGLVYHQEIEVCDYPHSVPKPCGLLDP</sequence>
<dbReference type="SMART" id="SM00494">
    <property type="entry name" value="ChtBD2"/>
    <property type="match status" value="2"/>
</dbReference>
<dbReference type="EMBL" id="JAZGQO010000002">
    <property type="protein sequence ID" value="KAK6190069.1"/>
    <property type="molecule type" value="Genomic_DNA"/>
</dbReference>
<evidence type="ECO:0000256" key="3">
    <source>
        <dbReference type="ARBA" id="ARBA00022737"/>
    </source>
</evidence>
<evidence type="ECO:0000256" key="2">
    <source>
        <dbReference type="ARBA" id="ARBA00022729"/>
    </source>
</evidence>
<dbReference type="PROSITE" id="PS50940">
    <property type="entry name" value="CHIT_BIND_II"/>
    <property type="match status" value="2"/>
</dbReference>
<evidence type="ECO:0000256" key="5">
    <source>
        <dbReference type="ARBA" id="ARBA00023180"/>
    </source>
</evidence>
<evidence type="ECO:0000256" key="6">
    <source>
        <dbReference type="SAM" id="SignalP"/>
    </source>
</evidence>
<accession>A0AAN8PZF0</accession>
<keyword evidence="9" id="KW-1185">Reference proteome</keyword>
<organism evidence="8 9">
    <name type="scientific">Patella caerulea</name>
    <name type="common">Rayed Mediterranean limpet</name>
    <dbReference type="NCBI Taxonomy" id="87958"/>
    <lineage>
        <taxon>Eukaryota</taxon>
        <taxon>Metazoa</taxon>
        <taxon>Spiralia</taxon>
        <taxon>Lophotrochozoa</taxon>
        <taxon>Mollusca</taxon>
        <taxon>Gastropoda</taxon>
        <taxon>Patellogastropoda</taxon>
        <taxon>Patelloidea</taxon>
        <taxon>Patellidae</taxon>
        <taxon>Patella</taxon>
    </lineage>
</organism>
<comment type="caution">
    <text evidence="8">The sequence shown here is derived from an EMBL/GenBank/DDBJ whole genome shotgun (WGS) entry which is preliminary data.</text>
</comment>
<dbReference type="GO" id="GO:0008061">
    <property type="term" value="F:chitin binding"/>
    <property type="evidence" value="ECO:0007669"/>
    <property type="project" value="UniProtKB-KW"/>
</dbReference>
<gene>
    <name evidence="8" type="ORF">SNE40_002008</name>
</gene>